<dbReference type="Proteomes" id="UP000183085">
    <property type="component" value="Unassembled WGS sequence"/>
</dbReference>
<organism evidence="1 2">
    <name type="scientific">Candidatus Desantisbacteria bacterium CG2_30_40_21</name>
    <dbReference type="NCBI Taxonomy" id="1817895"/>
    <lineage>
        <taxon>Bacteria</taxon>
        <taxon>Candidatus Desantisiibacteriota</taxon>
    </lineage>
</organism>
<sequence length="108" mass="12552">MQAIEYYADVLSDGHISLPQRAVEELCLSKGKKVKVILLSEWLNESTKEDENSKLRDKMEKLKRKEISFAELSVCGIWADREDMKESVGWVNQLRADVNERQRRLGLE</sequence>
<dbReference type="STRING" id="1817895.AUJ95_09425"/>
<gene>
    <name evidence="1" type="ORF">AUJ95_09425</name>
</gene>
<reference evidence="1 2" key="1">
    <citation type="journal article" date="2016" name="Environ. Microbiol.">
        <title>Genomic resolution of a cold subsurface aquifer community provides metabolic insights for novel microbes adapted to high CO concentrations.</title>
        <authorList>
            <person name="Probst A.J."/>
            <person name="Castelle C.J."/>
            <person name="Singh A."/>
            <person name="Brown C.T."/>
            <person name="Anantharaman K."/>
            <person name="Sharon I."/>
            <person name="Hug L.A."/>
            <person name="Burstein D."/>
            <person name="Emerson J.B."/>
            <person name="Thomas B.C."/>
            <person name="Banfield J.F."/>
        </authorList>
    </citation>
    <scope>NUCLEOTIDE SEQUENCE [LARGE SCALE GENOMIC DNA]</scope>
    <source>
        <strain evidence="1">CG2_30_40_21</strain>
    </source>
</reference>
<protein>
    <submittedName>
        <fullName evidence="1">Uncharacterized protein</fullName>
    </submittedName>
</protein>
<dbReference type="AlphaFoldDB" id="A0A1J5DJI8"/>
<evidence type="ECO:0000313" key="2">
    <source>
        <dbReference type="Proteomes" id="UP000183085"/>
    </source>
</evidence>
<proteinExistence type="predicted"/>
<accession>A0A1J5DJI8</accession>
<dbReference type="EMBL" id="MNYI01000242">
    <property type="protein sequence ID" value="OIP36385.1"/>
    <property type="molecule type" value="Genomic_DNA"/>
</dbReference>
<name>A0A1J5DJI8_9BACT</name>
<comment type="caution">
    <text evidence="1">The sequence shown here is derived from an EMBL/GenBank/DDBJ whole genome shotgun (WGS) entry which is preliminary data.</text>
</comment>
<evidence type="ECO:0000313" key="1">
    <source>
        <dbReference type="EMBL" id="OIP36385.1"/>
    </source>
</evidence>